<dbReference type="WBParaSite" id="ES5_v2.g22677.t1">
    <property type="protein sequence ID" value="ES5_v2.g22677.t1"/>
    <property type="gene ID" value="ES5_v2.g22677"/>
</dbReference>
<evidence type="ECO:0000313" key="2">
    <source>
        <dbReference type="WBParaSite" id="ES5_v2.g22677.t1"/>
    </source>
</evidence>
<name>A0AC34FZ19_9BILA</name>
<evidence type="ECO:0000313" key="1">
    <source>
        <dbReference type="Proteomes" id="UP000887579"/>
    </source>
</evidence>
<reference evidence="2" key="1">
    <citation type="submission" date="2022-11" db="UniProtKB">
        <authorList>
            <consortium name="WormBaseParasite"/>
        </authorList>
    </citation>
    <scope>IDENTIFICATION</scope>
</reference>
<sequence>MLLDAETYEPTGIRKITKKMSSLLSNKHPIMINAVMEEDDYEEESVNPDLIEMSKEYKNVFDTIKSKGGNNFK</sequence>
<proteinExistence type="predicted"/>
<accession>A0AC34FZ19</accession>
<dbReference type="Proteomes" id="UP000887579">
    <property type="component" value="Unplaced"/>
</dbReference>
<protein>
    <submittedName>
        <fullName evidence="2">Uncharacterized protein</fullName>
    </submittedName>
</protein>
<organism evidence="1 2">
    <name type="scientific">Panagrolaimus sp. ES5</name>
    <dbReference type="NCBI Taxonomy" id="591445"/>
    <lineage>
        <taxon>Eukaryota</taxon>
        <taxon>Metazoa</taxon>
        <taxon>Ecdysozoa</taxon>
        <taxon>Nematoda</taxon>
        <taxon>Chromadorea</taxon>
        <taxon>Rhabditida</taxon>
        <taxon>Tylenchina</taxon>
        <taxon>Panagrolaimomorpha</taxon>
        <taxon>Panagrolaimoidea</taxon>
        <taxon>Panagrolaimidae</taxon>
        <taxon>Panagrolaimus</taxon>
    </lineage>
</organism>